<comment type="caution">
    <text evidence="4">The sequence shown here is derived from an EMBL/GenBank/DDBJ whole genome shotgun (WGS) entry which is preliminary data.</text>
</comment>
<name>A0A4Y2TMP7_ARAVE</name>
<dbReference type="GO" id="GO:0015074">
    <property type="term" value="P:DNA integration"/>
    <property type="evidence" value="ECO:0007669"/>
    <property type="project" value="InterPro"/>
</dbReference>
<dbReference type="InterPro" id="IPR002492">
    <property type="entry name" value="Transposase_Tc1-like"/>
</dbReference>
<dbReference type="Pfam" id="PF13358">
    <property type="entry name" value="DDE_3"/>
    <property type="match status" value="1"/>
</dbReference>
<dbReference type="InterPro" id="IPR036397">
    <property type="entry name" value="RNaseH_sf"/>
</dbReference>
<proteinExistence type="predicted"/>
<dbReference type="GO" id="GO:0003677">
    <property type="term" value="F:DNA binding"/>
    <property type="evidence" value="ECO:0007669"/>
    <property type="project" value="InterPro"/>
</dbReference>
<dbReference type="Pfam" id="PF01498">
    <property type="entry name" value="HTH_Tnp_Tc3_2"/>
    <property type="match status" value="1"/>
</dbReference>
<dbReference type="EMBL" id="BGPR01029839">
    <property type="protein sequence ID" value="GBO01913.1"/>
    <property type="molecule type" value="Genomic_DNA"/>
</dbReference>
<evidence type="ECO:0000313" key="5">
    <source>
        <dbReference type="Proteomes" id="UP000499080"/>
    </source>
</evidence>
<dbReference type="SUPFAM" id="SSF46689">
    <property type="entry name" value="Homeodomain-like"/>
    <property type="match status" value="1"/>
</dbReference>
<reference evidence="4 5" key="1">
    <citation type="journal article" date="2019" name="Sci. Rep.">
        <title>Orb-weaving spider Araneus ventricosus genome elucidates the spidroin gene catalogue.</title>
        <authorList>
            <person name="Kono N."/>
            <person name="Nakamura H."/>
            <person name="Ohtoshi R."/>
            <person name="Moran D.A.P."/>
            <person name="Shinohara A."/>
            <person name="Yoshida Y."/>
            <person name="Fujiwara M."/>
            <person name="Mori M."/>
            <person name="Tomita M."/>
            <person name="Arakawa K."/>
        </authorList>
    </citation>
    <scope>NUCLEOTIDE SEQUENCE [LARGE SCALE GENOMIC DNA]</scope>
</reference>
<dbReference type="AlphaFoldDB" id="A0A4Y2TMP7"/>
<dbReference type="InterPro" id="IPR052338">
    <property type="entry name" value="Transposase_5"/>
</dbReference>
<sequence length="309" mass="36426">MEHSYTEREIAAKLEIPPSTVHYWLTKREPTKKTGRHRKTDERTDQLILRTSESDPFLPATVIKRQLGLPCSSETVRRRLKEQGLKNRAVATKPFLKEIHRKKRLDFAMYYINYGLHNWFETIFSDEKIFSSSGFGHIRVWRPDGERFKQKYMNSKNQSGRFSIAVWICIGVINRIHLITQKSLNTQYYVRNILTPILGEIEETDSYTFMHDLSPIHTSKYTKAWLINHGINVLWNWPPKGADLNPVENVWAEIERRISNRSPANKTELWEIVRDTFQELTGVYIVNLIQSMPNRMKLVIENDGLFTRY</sequence>
<dbReference type="GO" id="GO:0006313">
    <property type="term" value="P:DNA transposition"/>
    <property type="evidence" value="ECO:0007669"/>
    <property type="project" value="InterPro"/>
</dbReference>
<feature type="domain" description="Transposase Tc1-like" evidence="2">
    <location>
        <begin position="48"/>
        <end position="112"/>
    </location>
</feature>
<dbReference type="OrthoDB" id="6417450at2759"/>
<dbReference type="Gene3D" id="3.30.420.10">
    <property type="entry name" value="Ribonuclease H-like superfamily/Ribonuclease H"/>
    <property type="match status" value="1"/>
</dbReference>
<evidence type="ECO:0000259" key="2">
    <source>
        <dbReference type="Pfam" id="PF01498"/>
    </source>
</evidence>
<evidence type="ECO:0000259" key="3">
    <source>
        <dbReference type="Pfam" id="PF13358"/>
    </source>
</evidence>
<dbReference type="InterPro" id="IPR038717">
    <property type="entry name" value="Tc1-like_DDE_dom"/>
</dbReference>
<evidence type="ECO:0000256" key="1">
    <source>
        <dbReference type="ARBA" id="ARBA00004123"/>
    </source>
</evidence>
<dbReference type="PANTHER" id="PTHR23022:SF134">
    <property type="entry name" value="TRANSPOSABLE ELEMENT TC1 TRANSPOSASE"/>
    <property type="match status" value="1"/>
</dbReference>
<dbReference type="Proteomes" id="UP000499080">
    <property type="component" value="Unassembled WGS sequence"/>
</dbReference>
<dbReference type="InterPro" id="IPR009057">
    <property type="entry name" value="Homeodomain-like_sf"/>
</dbReference>
<feature type="domain" description="Tc1-like transposase DDE" evidence="3">
    <location>
        <begin position="122"/>
        <end position="269"/>
    </location>
</feature>
<protein>
    <submittedName>
        <fullName evidence="4">Transposable element Tc1 transposase</fullName>
    </submittedName>
</protein>
<gene>
    <name evidence="4" type="primary">tc1a_464</name>
    <name evidence="4" type="ORF">AVEN_200977_1</name>
</gene>
<accession>A0A4Y2TMP7</accession>
<comment type="subcellular location">
    <subcellularLocation>
        <location evidence="1">Nucleus</location>
    </subcellularLocation>
</comment>
<evidence type="ECO:0000313" key="4">
    <source>
        <dbReference type="EMBL" id="GBO01913.1"/>
    </source>
</evidence>
<organism evidence="4 5">
    <name type="scientific">Araneus ventricosus</name>
    <name type="common">Orbweaver spider</name>
    <name type="synonym">Epeira ventricosa</name>
    <dbReference type="NCBI Taxonomy" id="182803"/>
    <lineage>
        <taxon>Eukaryota</taxon>
        <taxon>Metazoa</taxon>
        <taxon>Ecdysozoa</taxon>
        <taxon>Arthropoda</taxon>
        <taxon>Chelicerata</taxon>
        <taxon>Arachnida</taxon>
        <taxon>Araneae</taxon>
        <taxon>Araneomorphae</taxon>
        <taxon>Entelegynae</taxon>
        <taxon>Araneoidea</taxon>
        <taxon>Araneidae</taxon>
        <taxon>Araneus</taxon>
    </lineage>
</organism>
<dbReference type="PANTHER" id="PTHR23022">
    <property type="entry name" value="TRANSPOSABLE ELEMENT-RELATED"/>
    <property type="match status" value="1"/>
</dbReference>
<keyword evidence="5" id="KW-1185">Reference proteome</keyword>
<dbReference type="GO" id="GO:0005634">
    <property type="term" value="C:nucleus"/>
    <property type="evidence" value="ECO:0007669"/>
    <property type="project" value="UniProtKB-SubCell"/>
</dbReference>